<feature type="transmembrane region" description="Helical" evidence="3">
    <location>
        <begin position="1003"/>
        <end position="1024"/>
    </location>
</feature>
<evidence type="ECO:0000313" key="5">
    <source>
        <dbReference type="EMBL" id="EJU02073.1"/>
    </source>
</evidence>
<dbReference type="STRING" id="1858805.M5GD04"/>
<dbReference type="Pfam" id="PF00501">
    <property type="entry name" value="AMP-binding"/>
    <property type="match status" value="1"/>
</dbReference>
<dbReference type="Proteomes" id="UP000030653">
    <property type="component" value="Unassembled WGS sequence"/>
</dbReference>
<evidence type="ECO:0000256" key="2">
    <source>
        <dbReference type="ARBA" id="ARBA00022553"/>
    </source>
</evidence>
<evidence type="ECO:0000259" key="4">
    <source>
        <dbReference type="SMART" id="SM00823"/>
    </source>
</evidence>
<dbReference type="Pfam" id="PF23562">
    <property type="entry name" value="AMP-binding_C_3"/>
    <property type="match status" value="1"/>
</dbReference>
<keyword evidence="6" id="KW-1185">Reference proteome</keyword>
<dbReference type="SMART" id="SM00823">
    <property type="entry name" value="PKS_PP"/>
    <property type="match status" value="1"/>
</dbReference>
<dbReference type="Pfam" id="PF07993">
    <property type="entry name" value="NAD_binding_4"/>
    <property type="match status" value="1"/>
</dbReference>
<evidence type="ECO:0000256" key="3">
    <source>
        <dbReference type="SAM" id="Phobius"/>
    </source>
</evidence>
<dbReference type="EMBL" id="JH795862">
    <property type="protein sequence ID" value="EJU02073.1"/>
    <property type="molecule type" value="Genomic_DNA"/>
</dbReference>
<dbReference type="InterPro" id="IPR036736">
    <property type="entry name" value="ACP-like_sf"/>
</dbReference>
<keyword evidence="2" id="KW-0597">Phosphoprotein</keyword>
<dbReference type="OMA" id="NSHEARY"/>
<dbReference type="Gene3D" id="1.10.1200.10">
    <property type="entry name" value="ACP-like"/>
    <property type="match status" value="1"/>
</dbReference>
<dbReference type="InterPro" id="IPR042099">
    <property type="entry name" value="ANL_N_sf"/>
</dbReference>
<keyword evidence="1" id="KW-0596">Phosphopantetheine</keyword>
<dbReference type="InterPro" id="IPR013120">
    <property type="entry name" value="FAR_NAD-bd"/>
</dbReference>
<dbReference type="RefSeq" id="XP_040628970.1">
    <property type="nucleotide sequence ID" value="XM_040770091.1"/>
</dbReference>
<evidence type="ECO:0000313" key="6">
    <source>
        <dbReference type="Proteomes" id="UP000030653"/>
    </source>
</evidence>
<feature type="domain" description="Polyketide synthase-like phosphopantetheine-binding" evidence="4">
    <location>
        <begin position="569"/>
        <end position="656"/>
    </location>
</feature>
<dbReference type="PANTHER" id="PTHR43439">
    <property type="entry name" value="PHENYLACETATE-COENZYME A LIGASE"/>
    <property type="match status" value="1"/>
</dbReference>
<dbReference type="GeneID" id="63685153"/>
<dbReference type="PROSITE" id="PS00455">
    <property type="entry name" value="AMP_BINDING"/>
    <property type="match status" value="1"/>
</dbReference>
<dbReference type="OrthoDB" id="429813at2759"/>
<dbReference type="InterPro" id="IPR000873">
    <property type="entry name" value="AMP-dep_synth/lig_dom"/>
</dbReference>
<dbReference type="SUPFAM" id="SSF51735">
    <property type="entry name" value="NAD(P)-binding Rossmann-fold domains"/>
    <property type="match status" value="1"/>
</dbReference>
<keyword evidence="3" id="KW-0812">Transmembrane</keyword>
<dbReference type="InterPro" id="IPR020806">
    <property type="entry name" value="PKS_PP-bd"/>
</dbReference>
<dbReference type="PANTHER" id="PTHR43439:SF2">
    <property type="entry name" value="ENZYME, PUTATIVE (JCVI)-RELATED"/>
    <property type="match status" value="1"/>
</dbReference>
<organism evidence="5 6">
    <name type="scientific">Dacryopinax primogenitus (strain DJM 731)</name>
    <name type="common">Brown rot fungus</name>
    <dbReference type="NCBI Taxonomy" id="1858805"/>
    <lineage>
        <taxon>Eukaryota</taxon>
        <taxon>Fungi</taxon>
        <taxon>Dikarya</taxon>
        <taxon>Basidiomycota</taxon>
        <taxon>Agaricomycotina</taxon>
        <taxon>Dacrymycetes</taxon>
        <taxon>Dacrymycetales</taxon>
        <taxon>Dacrymycetaceae</taxon>
        <taxon>Dacryopinax</taxon>
    </lineage>
</organism>
<evidence type="ECO:0000256" key="1">
    <source>
        <dbReference type="ARBA" id="ARBA00022450"/>
    </source>
</evidence>
<proteinExistence type="predicted"/>
<dbReference type="InterPro" id="IPR051414">
    <property type="entry name" value="Adenylate-forming_Reductase"/>
</dbReference>
<sequence>MDGSLPFPQLLDFHLEHNPNHSYAVLVGLGNDENVTITWAEVARASLRVAEMLRMVVKASDQLRKEGVWIAILANTDSYVTLILGILRAGFVAFPLSTRNSGPALEHLIKTTNTASIFGSIPGAASASTALEETTMELLSCIPSVQLLGIPKHTTLYPRFGTSLPMPYDAMEDDARTPRIPPVESLPEYKYVTEDCPLLFLHSSGSTSFPKPIPMSHRFFRAASKTTGDSDQIGTKWSLLGLPVFHAMGVFLMIGLCTYYGAICIMFKPTSQPPIASSDVVLRGCKRGEADFLITVPNYYVDWSHDEQAIKYLARMKGVAYGGGPLAQEAGDRLVRGGVNLMIVYGTVALSYEVGFRSSGRLEHMRVELVDEGSGLYRLIIIDSDHHPIAVSNVTGIRAFDTNDLLQQHPTRKHLWKVIPGRADDQIMMSNGEKTNPGPMEGILNGNPNIRACLMFGRERTQVGVAIDPVEHVSITNDAELAEFHDLIWPDIEKANAFAPQHSRIFKELVLVIDAKKTPFVKTPKGSINRNLTTQQLANQIDALYTAAEQPTKAEWAEPPASWDAASLESFVSRVVNGVMRGEAIAHPPIEESRDLFEQGCDSLQATYIRAAITNALRQAPKPQGKSDVAATSVPQNLVFNYPTVERLTGYMMKALGGVSSQSDKEEGEKSSEIVKNMQAMIDKYSRDFPTHTPGQRKALGEVVLLTGSTGTLGTYLLQSLLLDERVKRVYAVNRPSSKNEMAAGQREAFEDRGVDINLLKLPKLRLIETDTAAKHLGLSEELYDELCDSLTVIIHNAWRLDFNLPLSAFESNVRSSRMLVDLSLRTRGPQPAQLVFTSSIGTHIRWSEPRPVPEEPIDDPLVASASGYAQGKWVSERIMLAAAEKGLRAVIWRVGQLAGGKRLGVLPVLDGEVSWLPTERAAQTIADGMHDFALSEKGEYDYLHLVHPSPVRWETLLSPIADQLHCELVSFPIWLAKLEDQRKQILGGSRLAIPMMLFQKEYAILIVIIAAGFFVTACGTYLWDRRRNCIYRTCLFPILRFVIPLLIVCPDVLTDAQTRSTASPPDLVHPSRNRNRSTSAAHEPFALFLAPSPLPTSTPFSFLLPPSLRLDQHVPARMSPSHYQFHLLLFLSLPGSLLASAAHLRSHSRRHVYLLRDVVVNLYWVSTCGVPVSPGSAVPRAPQASNPIVETKKKLLALDWHLPLPDVLQCLSASSAAGLDQPLATRKLQCYGRRERTGP</sequence>
<dbReference type="InterPro" id="IPR036291">
    <property type="entry name" value="NAD(P)-bd_dom_sf"/>
</dbReference>
<dbReference type="Gene3D" id="3.40.50.720">
    <property type="entry name" value="NAD(P)-binding Rossmann-like Domain"/>
    <property type="match status" value="1"/>
</dbReference>
<dbReference type="GO" id="GO:0031177">
    <property type="term" value="F:phosphopantetheine binding"/>
    <property type="evidence" value="ECO:0007669"/>
    <property type="project" value="InterPro"/>
</dbReference>
<keyword evidence="3" id="KW-0472">Membrane</keyword>
<dbReference type="HOGENOM" id="CLU_002220_1_0_1"/>
<dbReference type="AlphaFoldDB" id="M5GD04"/>
<keyword evidence="3" id="KW-1133">Transmembrane helix</keyword>
<reference evidence="5 6" key="1">
    <citation type="journal article" date="2012" name="Science">
        <title>The Paleozoic origin of enzymatic lignin decomposition reconstructed from 31 fungal genomes.</title>
        <authorList>
            <person name="Floudas D."/>
            <person name="Binder M."/>
            <person name="Riley R."/>
            <person name="Barry K."/>
            <person name="Blanchette R.A."/>
            <person name="Henrissat B."/>
            <person name="Martinez A.T."/>
            <person name="Otillar R."/>
            <person name="Spatafora J.W."/>
            <person name="Yadav J.S."/>
            <person name="Aerts A."/>
            <person name="Benoit I."/>
            <person name="Boyd A."/>
            <person name="Carlson A."/>
            <person name="Copeland A."/>
            <person name="Coutinho P.M."/>
            <person name="de Vries R.P."/>
            <person name="Ferreira P."/>
            <person name="Findley K."/>
            <person name="Foster B."/>
            <person name="Gaskell J."/>
            <person name="Glotzer D."/>
            <person name="Gorecki P."/>
            <person name="Heitman J."/>
            <person name="Hesse C."/>
            <person name="Hori C."/>
            <person name="Igarashi K."/>
            <person name="Jurgens J.A."/>
            <person name="Kallen N."/>
            <person name="Kersten P."/>
            <person name="Kohler A."/>
            <person name="Kuees U."/>
            <person name="Kumar T.K.A."/>
            <person name="Kuo A."/>
            <person name="LaButti K."/>
            <person name="Larrondo L.F."/>
            <person name="Lindquist E."/>
            <person name="Ling A."/>
            <person name="Lombard V."/>
            <person name="Lucas S."/>
            <person name="Lundell T."/>
            <person name="Martin R."/>
            <person name="McLaughlin D.J."/>
            <person name="Morgenstern I."/>
            <person name="Morin E."/>
            <person name="Murat C."/>
            <person name="Nagy L.G."/>
            <person name="Nolan M."/>
            <person name="Ohm R.A."/>
            <person name="Patyshakuliyeva A."/>
            <person name="Rokas A."/>
            <person name="Ruiz-Duenas F.J."/>
            <person name="Sabat G."/>
            <person name="Salamov A."/>
            <person name="Samejima M."/>
            <person name="Schmutz J."/>
            <person name="Slot J.C."/>
            <person name="St John F."/>
            <person name="Stenlid J."/>
            <person name="Sun H."/>
            <person name="Sun S."/>
            <person name="Syed K."/>
            <person name="Tsang A."/>
            <person name="Wiebenga A."/>
            <person name="Young D."/>
            <person name="Pisabarro A."/>
            <person name="Eastwood D.C."/>
            <person name="Martin F."/>
            <person name="Cullen D."/>
            <person name="Grigoriev I.V."/>
            <person name="Hibbett D.S."/>
        </authorList>
    </citation>
    <scope>NUCLEOTIDE SEQUENCE [LARGE SCALE GENOMIC DNA]</scope>
    <source>
        <strain evidence="5 6">DJM-731 SS1</strain>
    </source>
</reference>
<accession>M5GD04</accession>
<dbReference type="Gene3D" id="3.40.50.12780">
    <property type="entry name" value="N-terminal domain of ligase-like"/>
    <property type="match status" value="1"/>
</dbReference>
<protein>
    <submittedName>
        <fullName evidence="5">Acetyl-CoA synthetase-like protein</fullName>
    </submittedName>
</protein>
<dbReference type="SUPFAM" id="SSF56801">
    <property type="entry name" value="Acetyl-CoA synthetase-like"/>
    <property type="match status" value="1"/>
</dbReference>
<gene>
    <name evidence="5" type="ORF">DACRYDRAFT_115883</name>
</gene>
<dbReference type="InterPro" id="IPR020845">
    <property type="entry name" value="AMP-binding_CS"/>
</dbReference>
<name>M5GD04_DACPD</name>